<keyword evidence="7" id="KW-0998">Cell outer membrane</keyword>
<organism evidence="9 10">
    <name type="scientific">Aequorivita antarctica</name>
    <dbReference type="NCBI Taxonomy" id="153266"/>
    <lineage>
        <taxon>Bacteria</taxon>
        <taxon>Pseudomonadati</taxon>
        <taxon>Bacteroidota</taxon>
        <taxon>Flavobacteriia</taxon>
        <taxon>Flavobacteriales</taxon>
        <taxon>Flavobacteriaceae</taxon>
        <taxon>Aequorivita</taxon>
    </lineage>
</organism>
<evidence type="ECO:0000256" key="1">
    <source>
        <dbReference type="ARBA" id="ARBA00004442"/>
    </source>
</evidence>
<dbReference type="InterPro" id="IPR051906">
    <property type="entry name" value="TolC-like"/>
</dbReference>
<evidence type="ECO:0000313" key="9">
    <source>
        <dbReference type="EMBL" id="TXD75092.1"/>
    </source>
</evidence>
<keyword evidence="4" id="KW-1134">Transmembrane beta strand</keyword>
<evidence type="ECO:0000256" key="3">
    <source>
        <dbReference type="ARBA" id="ARBA00022448"/>
    </source>
</evidence>
<keyword evidence="8" id="KW-0732">Signal</keyword>
<comment type="caution">
    <text evidence="9">The sequence shown here is derived from an EMBL/GenBank/DDBJ whole genome shotgun (WGS) entry which is preliminary data.</text>
</comment>
<keyword evidence="10" id="KW-1185">Reference proteome</keyword>
<accession>A0A5C6Z6M6</accession>
<dbReference type="GO" id="GO:0009279">
    <property type="term" value="C:cell outer membrane"/>
    <property type="evidence" value="ECO:0007669"/>
    <property type="project" value="UniProtKB-SubCell"/>
</dbReference>
<evidence type="ECO:0000256" key="7">
    <source>
        <dbReference type="ARBA" id="ARBA00023237"/>
    </source>
</evidence>
<keyword evidence="3" id="KW-0813">Transport</keyword>
<protein>
    <submittedName>
        <fullName evidence="9">TolC family protein</fullName>
    </submittedName>
</protein>
<dbReference type="GO" id="GO:1990281">
    <property type="term" value="C:efflux pump complex"/>
    <property type="evidence" value="ECO:0007669"/>
    <property type="project" value="TreeGrafter"/>
</dbReference>
<dbReference type="GO" id="GO:0015562">
    <property type="term" value="F:efflux transmembrane transporter activity"/>
    <property type="evidence" value="ECO:0007669"/>
    <property type="project" value="InterPro"/>
</dbReference>
<feature type="signal peptide" evidence="8">
    <location>
        <begin position="1"/>
        <end position="19"/>
    </location>
</feature>
<dbReference type="PANTHER" id="PTHR30026:SF20">
    <property type="entry name" value="OUTER MEMBRANE PROTEIN TOLC"/>
    <property type="match status" value="1"/>
</dbReference>
<reference evidence="9 10" key="1">
    <citation type="submission" date="2019-08" db="EMBL/GenBank/DDBJ databases">
        <title>Genome of Aequorivita antarctica SW49 (type strain).</title>
        <authorList>
            <person name="Bowman J.P."/>
        </authorList>
    </citation>
    <scope>NUCLEOTIDE SEQUENCE [LARGE SCALE GENOMIC DNA]</scope>
    <source>
        <strain evidence="9 10">SW49</strain>
    </source>
</reference>
<feature type="chain" id="PRO_5023043957" evidence="8">
    <location>
        <begin position="20"/>
        <end position="478"/>
    </location>
</feature>
<dbReference type="PANTHER" id="PTHR30026">
    <property type="entry name" value="OUTER MEMBRANE PROTEIN TOLC"/>
    <property type="match status" value="1"/>
</dbReference>
<dbReference type="AlphaFoldDB" id="A0A5C6Z6M6"/>
<dbReference type="OrthoDB" id="9811587at2"/>
<keyword evidence="6" id="KW-0472">Membrane</keyword>
<dbReference type="SUPFAM" id="SSF56954">
    <property type="entry name" value="Outer membrane efflux proteins (OEP)"/>
    <property type="match status" value="1"/>
</dbReference>
<evidence type="ECO:0000256" key="8">
    <source>
        <dbReference type="SAM" id="SignalP"/>
    </source>
</evidence>
<comment type="subcellular location">
    <subcellularLocation>
        <location evidence="1">Cell outer membrane</location>
    </subcellularLocation>
</comment>
<dbReference type="Gene3D" id="1.20.1600.10">
    <property type="entry name" value="Outer membrane efflux proteins (OEP)"/>
    <property type="match status" value="1"/>
</dbReference>
<dbReference type="EMBL" id="VORT01000001">
    <property type="protein sequence ID" value="TXD75092.1"/>
    <property type="molecule type" value="Genomic_DNA"/>
</dbReference>
<name>A0A5C6Z6M6_9FLAO</name>
<evidence type="ECO:0000256" key="2">
    <source>
        <dbReference type="ARBA" id="ARBA00007613"/>
    </source>
</evidence>
<evidence type="ECO:0000256" key="4">
    <source>
        <dbReference type="ARBA" id="ARBA00022452"/>
    </source>
</evidence>
<dbReference type="RefSeq" id="WP_111842690.1">
    <property type="nucleotide sequence ID" value="NZ_UEGI01000001.1"/>
</dbReference>
<evidence type="ECO:0000256" key="5">
    <source>
        <dbReference type="ARBA" id="ARBA00022692"/>
    </source>
</evidence>
<evidence type="ECO:0000313" key="10">
    <source>
        <dbReference type="Proteomes" id="UP000321497"/>
    </source>
</evidence>
<evidence type="ECO:0000256" key="6">
    <source>
        <dbReference type="ARBA" id="ARBA00023136"/>
    </source>
</evidence>
<gene>
    <name evidence="9" type="ORF">ESU54_02535</name>
</gene>
<dbReference type="Pfam" id="PF02321">
    <property type="entry name" value="OEP"/>
    <property type="match status" value="2"/>
</dbReference>
<sequence>MKKIAIPFFFLILSISLSAQTKQWTLQECVNHALENNISVKQSELDYEATELAKKDAIGNFLPTLNGSASNSWNTGLTQNVTTGVLQSQTTRNSSYNLTAGITIFNGLKNIRESQQADIAKLAAQYNLDKMKDDISLLVANSYLQILLNKANLEVAKSQNIVTLEQLKRTNDLVDAGVLPRGDLLEIKATDASEKQKITVTENAVKISLISLAQLLLIKDYEHFDIVDKGYEIIQNDITKKPVEEIIEAAQNNRAEVKIAEENAAIAMKDLQLARSNYYPSLSGFVNYNTRESDAPRILQGGIDPDQPSQPIGIVEATGDVVVAPNYALLSTSALPYTEQLYLNDGISYGLQLNVPIFNGLSVRNNVKRSKINLKRTEYQLEQAKLDLESNVYQAYVDAQGAEKAYESAVVALESQELAYQYAKDRYDVGLTNAFDFSQSKLRFDNAKIEENRTKFEYIFKLKVLELYFGVPASELKF</sequence>
<keyword evidence="5" id="KW-0812">Transmembrane</keyword>
<proteinExistence type="inferred from homology"/>
<dbReference type="Proteomes" id="UP000321497">
    <property type="component" value="Unassembled WGS sequence"/>
</dbReference>
<dbReference type="InterPro" id="IPR003423">
    <property type="entry name" value="OMP_efflux"/>
</dbReference>
<comment type="similarity">
    <text evidence="2">Belongs to the outer membrane factor (OMF) (TC 1.B.17) family.</text>
</comment>
<dbReference type="GO" id="GO:0015288">
    <property type="term" value="F:porin activity"/>
    <property type="evidence" value="ECO:0007669"/>
    <property type="project" value="TreeGrafter"/>
</dbReference>